<dbReference type="InterPro" id="IPR018378">
    <property type="entry name" value="C-type_lectin_CS"/>
</dbReference>
<dbReference type="PROSITE" id="PS50041">
    <property type="entry name" value="C_TYPE_LECTIN_2"/>
    <property type="match status" value="2"/>
</dbReference>
<name>A0A3B4C354_PYGNA</name>
<dbReference type="AlphaFoldDB" id="A0A3B4C354"/>
<dbReference type="GeneTree" id="ENSGT01100000263473"/>
<dbReference type="OMA" id="WHVETHT"/>
<reference evidence="4" key="3">
    <citation type="submission" date="2025-09" db="UniProtKB">
        <authorList>
            <consortium name="Ensembl"/>
        </authorList>
    </citation>
    <scope>IDENTIFICATION</scope>
</reference>
<dbReference type="InterPro" id="IPR001304">
    <property type="entry name" value="C-type_lectin-like"/>
</dbReference>
<dbReference type="CDD" id="cd00037">
    <property type="entry name" value="CLECT"/>
    <property type="match status" value="1"/>
</dbReference>
<protein>
    <recommendedName>
        <fullName evidence="3">C-type lectin domain-containing protein</fullName>
    </recommendedName>
</protein>
<keyword evidence="2" id="KW-1133">Transmembrane helix</keyword>
<keyword evidence="2" id="KW-0812">Transmembrane</keyword>
<dbReference type="SMART" id="SM00034">
    <property type="entry name" value="CLECT"/>
    <property type="match status" value="2"/>
</dbReference>
<keyword evidence="2" id="KW-0472">Membrane</keyword>
<dbReference type="PROSITE" id="PS00615">
    <property type="entry name" value="C_TYPE_LECTIN_1"/>
    <property type="match status" value="1"/>
</dbReference>
<dbReference type="PANTHER" id="PTHR45784:SF3">
    <property type="entry name" value="C-TYPE LECTIN DOMAIN FAMILY 4 MEMBER K-LIKE-RELATED"/>
    <property type="match status" value="1"/>
</dbReference>
<organism evidence="4 5">
    <name type="scientific">Pygocentrus nattereri</name>
    <name type="common">Red-bellied piranha</name>
    <dbReference type="NCBI Taxonomy" id="42514"/>
    <lineage>
        <taxon>Eukaryota</taxon>
        <taxon>Metazoa</taxon>
        <taxon>Chordata</taxon>
        <taxon>Craniata</taxon>
        <taxon>Vertebrata</taxon>
        <taxon>Euteleostomi</taxon>
        <taxon>Actinopterygii</taxon>
        <taxon>Neopterygii</taxon>
        <taxon>Teleostei</taxon>
        <taxon>Ostariophysi</taxon>
        <taxon>Characiformes</taxon>
        <taxon>Characoidei</taxon>
        <taxon>Pygocentrus</taxon>
    </lineage>
</organism>
<dbReference type="SUPFAM" id="SSF56436">
    <property type="entry name" value="C-type lectin-like"/>
    <property type="match status" value="2"/>
</dbReference>
<evidence type="ECO:0000259" key="3">
    <source>
        <dbReference type="PROSITE" id="PS50041"/>
    </source>
</evidence>
<feature type="transmembrane region" description="Helical" evidence="2">
    <location>
        <begin position="27"/>
        <end position="49"/>
    </location>
</feature>
<dbReference type="Ensembl" id="ENSPNAT00000005554.2">
    <property type="protein sequence ID" value="ENSPNAP00000005276.2"/>
    <property type="gene ID" value="ENSPNAG00000031965.1"/>
</dbReference>
<dbReference type="Proteomes" id="UP001501920">
    <property type="component" value="Chromosome 2"/>
</dbReference>
<evidence type="ECO:0000256" key="2">
    <source>
        <dbReference type="SAM" id="Phobius"/>
    </source>
</evidence>
<feature type="domain" description="C-type lectin" evidence="3">
    <location>
        <begin position="59"/>
        <end position="171"/>
    </location>
</feature>
<keyword evidence="5" id="KW-1185">Reference proteome</keyword>
<reference evidence="4" key="2">
    <citation type="submission" date="2025-08" db="UniProtKB">
        <authorList>
            <consortium name="Ensembl"/>
        </authorList>
    </citation>
    <scope>IDENTIFICATION</scope>
</reference>
<dbReference type="InterPro" id="IPR016187">
    <property type="entry name" value="CTDL_fold"/>
</dbReference>
<dbReference type="PANTHER" id="PTHR45784">
    <property type="entry name" value="C-TYPE LECTIN DOMAIN FAMILY 20 MEMBER A-RELATED"/>
    <property type="match status" value="1"/>
</dbReference>
<keyword evidence="1" id="KW-1015">Disulfide bond</keyword>
<dbReference type="InterPro" id="IPR016186">
    <property type="entry name" value="C-type_lectin-like/link_sf"/>
</dbReference>
<sequence length="294" mass="33742">MCVCRKYCNPATVKRQAKDTNTDTDRAALPAVPVMSSALYLVLLFSALWKLSFCRIRQFHVVNESKNWTKAQNYCREKYTDLATIESKEEMEAVKAVLKGTGGNFWIGLKQKDKSDKINWIWSDGSKSSYRYWNKGEPNFGRGQMCVELRQNSEYRWNDAGCQRSNPFICYTMTSLILINQPKTWREALSYCRENHVDLVSVHTEEIQHWVESAVYYASTANVWMGLRHTCVLSIWFWVSGESMCYENWAPGNGTGVEDCSGGERSGAVHSGSKKWVSLPEDQRLNFICTVKEL</sequence>
<proteinExistence type="predicted"/>
<evidence type="ECO:0000256" key="1">
    <source>
        <dbReference type="ARBA" id="ARBA00023157"/>
    </source>
</evidence>
<accession>A0A3B4C354</accession>
<dbReference type="Pfam" id="PF00059">
    <property type="entry name" value="Lectin_C"/>
    <property type="match status" value="2"/>
</dbReference>
<evidence type="ECO:0000313" key="5">
    <source>
        <dbReference type="Proteomes" id="UP001501920"/>
    </source>
</evidence>
<dbReference type="Gene3D" id="3.10.100.10">
    <property type="entry name" value="Mannose-Binding Protein A, subunit A"/>
    <property type="match status" value="2"/>
</dbReference>
<feature type="domain" description="C-type lectin" evidence="3">
    <location>
        <begin position="170"/>
        <end position="290"/>
    </location>
</feature>
<evidence type="ECO:0000313" key="4">
    <source>
        <dbReference type="Ensembl" id="ENSPNAP00000005276.2"/>
    </source>
</evidence>
<reference evidence="4 5" key="1">
    <citation type="submission" date="2020-10" db="EMBL/GenBank/DDBJ databases">
        <title>Pygocentrus nattereri (red-bellied piranha) genome, fPygNat1, primary haplotype.</title>
        <authorList>
            <person name="Myers G."/>
            <person name="Meyer A."/>
            <person name="Karagic N."/>
            <person name="Pippel M."/>
            <person name="Winkler S."/>
            <person name="Tracey A."/>
            <person name="Wood J."/>
            <person name="Formenti G."/>
            <person name="Howe K."/>
            <person name="Fedrigo O."/>
            <person name="Jarvis E.D."/>
        </authorList>
    </citation>
    <scope>NUCLEOTIDE SEQUENCE [LARGE SCALE GENOMIC DNA]</scope>
</reference>